<proteinExistence type="evidence at transcript level"/>
<evidence type="ECO:0000313" key="5">
    <source>
        <dbReference type="EMBL" id="QJE50309.1"/>
    </source>
</evidence>
<feature type="chain" id="PRO_5027114278" description="Thioredoxin domain-containing protein 17" evidence="3">
    <location>
        <begin position="25"/>
        <end position="153"/>
    </location>
</feature>
<protein>
    <recommendedName>
        <fullName evidence="2">Thioredoxin domain-containing protein 17</fullName>
    </recommendedName>
</protein>
<dbReference type="SUPFAM" id="SSF52833">
    <property type="entry name" value="Thioredoxin-like"/>
    <property type="match status" value="1"/>
</dbReference>
<dbReference type="GO" id="GO:0047134">
    <property type="term" value="F:protein-disulfide reductase [NAD(P)H] activity"/>
    <property type="evidence" value="ECO:0007669"/>
    <property type="project" value="InterPro"/>
</dbReference>
<evidence type="ECO:0000256" key="3">
    <source>
        <dbReference type="SAM" id="SignalP"/>
    </source>
</evidence>
<dbReference type="Pfam" id="PF06110">
    <property type="entry name" value="TXD17-like_Trx"/>
    <property type="match status" value="1"/>
</dbReference>
<reference evidence="5" key="1">
    <citation type="journal article" date="2020" name="Acta Trop.">
        <title>A novel Thioredoxin-related protein 14 from Fasciola gigantica has an immunodiagnostic potential for fasciolosis.</title>
        <authorList>
            <person name="Changklungmoa N."/>
            <person name="Kueakhai P."/>
            <person name="Sangpairoj K."/>
            <person name="Osotprasit S."/>
            <person name="Chaiwichien A."/>
            <person name="Samrit T."/>
            <person name="Sobhon P."/>
            <person name="Chaithirayanon K."/>
        </authorList>
    </citation>
    <scope>NUCLEOTIDE SEQUENCE</scope>
</reference>
<organism evidence="5">
    <name type="scientific">Fasciola gigantica</name>
    <name type="common">Giant liver fluke</name>
    <dbReference type="NCBI Taxonomy" id="46835"/>
    <lineage>
        <taxon>Eukaryota</taxon>
        <taxon>Metazoa</taxon>
        <taxon>Spiralia</taxon>
        <taxon>Lophotrochozoa</taxon>
        <taxon>Platyhelminthes</taxon>
        <taxon>Trematoda</taxon>
        <taxon>Digenea</taxon>
        <taxon>Plagiorchiida</taxon>
        <taxon>Echinostomata</taxon>
        <taxon>Echinostomatoidea</taxon>
        <taxon>Fasciolidae</taxon>
        <taxon>Fasciola</taxon>
    </lineage>
</organism>
<dbReference type="PANTHER" id="PTHR12452:SF0">
    <property type="entry name" value="THIOREDOXIN DOMAIN-CONTAINING PROTEIN 17"/>
    <property type="match status" value="1"/>
</dbReference>
<name>A0A6M3U4K9_FASGI</name>
<dbReference type="GO" id="GO:0005829">
    <property type="term" value="C:cytosol"/>
    <property type="evidence" value="ECO:0007669"/>
    <property type="project" value="TreeGrafter"/>
</dbReference>
<evidence type="ECO:0000256" key="2">
    <source>
        <dbReference type="ARBA" id="ARBA00016949"/>
    </source>
</evidence>
<dbReference type="PANTHER" id="PTHR12452">
    <property type="entry name" value="42-9-9 PROTEIN-RELATED"/>
    <property type="match status" value="1"/>
</dbReference>
<dbReference type="EMBL" id="MN985819">
    <property type="protein sequence ID" value="QJE50309.1"/>
    <property type="molecule type" value="mRNA"/>
</dbReference>
<evidence type="ECO:0000256" key="1">
    <source>
        <dbReference type="ARBA" id="ARBA00008987"/>
    </source>
</evidence>
<dbReference type="InterPro" id="IPR010357">
    <property type="entry name" value="TXNDC17_dom"/>
</dbReference>
<dbReference type="InterPro" id="IPR036249">
    <property type="entry name" value="Thioredoxin-like_sf"/>
</dbReference>
<feature type="domain" description="Thioredoxin" evidence="4">
    <location>
        <begin position="47"/>
        <end position="151"/>
    </location>
</feature>
<dbReference type="AlphaFoldDB" id="A0A6M3U4K9"/>
<dbReference type="InterPro" id="IPR045108">
    <property type="entry name" value="TXNDC17-like"/>
</dbReference>
<comment type="similarity">
    <text evidence="1">Belongs to the thioredoxin family.</text>
</comment>
<keyword evidence="3" id="KW-0732">Signal</keyword>
<feature type="signal peptide" evidence="3">
    <location>
        <begin position="1"/>
        <end position="24"/>
    </location>
</feature>
<accession>A0A6M3U4K9</accession>
<evidence type="ECO:0000259" key="4">
    <source>
        <dbReference type="Pfam" id="PF06110"/>
    </source>
</evidence>
<sequence length="153" mass="17447">MHSVTLITKLTLILFVAFELRVECARLGTGKIYRSVKTIDRLLEIVSENYGKSIFVEFIGSLREDGESWCPDCRRAEPIVKSALYELPENAVFVVVEVGDRDAWKSSSNPFRRNKACDIKSIPTIIQFGTNKRLSDEDVECREKIVNLFKEVS</sequence>
<dbReference type="Gene3D" id="3.40.30.10">
    <property type="entry name" value="Glutaredoxin"/>
    <property type="match status" value="1"/>
</dbReference>